<dbReference type="EMBL" id="LT608328">
    <property type="protein sequence ID" value="SCM55193.1"/>
    <property type="molecule type" value="Genomic_DNA"/>
</dbReference>
<keyword evidence="2 5" id="KW-0378">Hydrolase</keyword>
<dbReference type="EC" id="3.5.4.2" evidence="5"/>
<organism evidence="7 8">
    <name type="scientific">Petrimonas mucosa</name>
    <dbReference type="NCBI Taxonomy" id="1642646"/>
    <lineage>
        <taxon>Bacteria</taxon>
        <taxon>Pseudomonadati</taxon>
        <taxon>Bacteroidota</taxon>
        <taxon>Bacteroidia</taxon>
        <taxon>Bacteroidales</taxon>
        <taxon>Dysgonomonadaceae</taxon>
        <taxon>Petrimonas</taxon>
    </lineage>
</organism>
<sequence length="339" mass="38694">MDENLKRYIESIPKAELHVHIEGTFEPELMFEMATRNSIALRYGSVEEVRNAYRFNNLQDFLDIYYAAASVLVHEEDFYDLTASYLRRALADNVIHTEIFFDPQTHTARGISFSTVINGITRAMEDARKKWGISSKLIMCFLRHLSEASASETLQSALPYREKIIAVGLDSSEKGHPPGKFFNVFNRVREEGFFAVAHAGEEGPAEYVWEAIDLLEAERIDHGVRSIDDPILMEELCDREIPLTVCPLSNLKLKVVKKLEELPVKIFLDNGIRVTLNSDDPAYFGGYINENYLQTAEALGLSKNDIFTLARNSFMASFITEPERSRFLEKLHDFDQSFS</sequence>
<evidence type="ECO:0000256" key="5">
    <source>
        <dbReference type="HAMAP-Rule" id="MF_01962"/>
    </source>
</evidence>
<name>A0A1G4G345_9BACT</name>
<feature type="binding site" evidence="5">
    <location>
        <position position="20"/>
    </location>
    <ligand>
        <name>Zn(2+)</name>
        <dbReference type="ChEBI" id="CHEBI:29105"/>
        <note>catalytic</note>
    </ligand>
</feature>
<dbReference type="FunFam" id="3.20.20.140:FF:000039">
    <property type="entry name" value="Adenine deaminase"/>
    <property type="match status" value="1"/>
</dbReference>
<evidence type="ECO:0000313" key="7">
    <source>
        <dbReference type="EMBL" id="SCM55193.1"/>
    </source>
</evidence>
<dbReference type="NCBIfam" id="NF006850">
    <property type="entry name" value="PRK09358.1-6"/>
    <property type="match status" value="1"/>
</dbReference>
<dbReference type="HAMAP" id="MF_01962">
    <property type="entry name" value="Adenine_deaminase"/>
    <property type="match status" value="1"/>
</dbReference>
<feature type="binding site" evidence="5">
    <location>
        <position position="18"/>
    </location>
    <ligand>
        <name>Zn(2+)</name>
        <dbReference type="ChEBI" id="CHEBI:29105"/>
        <note>catalytic</note>
    </ligand>
</feature>
<proteinExistence type="inferred from homology"/>
<evidence type="ECO:0000256" key="2">
    <source>
        <dbReference type="ARBA" id="ARBA00022801"/>
    </source>
</evidence>
<evidence type="ECO:0000256" key="3">
    <source>
        <dbReference type="ARBA" id="ARBA00022833"/>
    </source>
</evidence>
<comment type="catalytic activity">
    <reaction evidence="5">
        <text>adenine + H2O + H(+) = hypoxanthine + NH4(+)</text>
        <dbReference type="Rhea" id="RHEA:23688"/>
        <dbReference type="ChEBI" id="CHEBI:15377"/>
        <dbReference type="ChEBI" id="CHEBI:15378"/>
        <dbReference type="ChEBI" id="CHEBI:16708"/>
        <dbReference type="ChEBI" id="CHEBI:17368"/>
        <dbReference type="ChEBI" id="CHEBI:28938"/>
        <dbReference type="EC" id="3.5.4.2"/>
    </reaction>
</comment>
<protein>
    <recommendedName>
        <fullName evidence="5">Adenine deaminase</fullName>
        <shortName evidence="5">ADE</shortName>
        <ecNumber evidence="5">3.5.4.2</ecNumber>
    </recommendedName>
    <alternativeName>
        <fullName evidence="5">Adenine aminohydrolase</fullName>
        <shortName evidence="5">AAH</shortName>
    </alternativeName>
</protein>
<dbReference type="NCBIfam" id="TIGR01430">
    <property type="entry name" value="aden_deam"/>
    <property type="match status" value="1"/>
</dbReference>
<evidence type="ECO:0000256" key="1">
    <source>
        <dbReference type="ARBA" id="ARBA00022723"/>
    </source>
</evidence>
<dbReference type="GO" id="GO:0008270">
    <property type="term" value="F:zinc ion binding"/>
    <property type="evidence" value="ECO:0007669"/>
    <property type="project" value="UniProtKB-UniRule"/>
</dbReference>
<dbReference type="GO" id="GO:0009117">
    <property type="term" value="P:nucleotide metabolic process"/>
    <property type="evidence" value="ECO:0007669"/>
    <property type="project" value="UniProtKB-KW"/>
</dbReference>
<feature type="site" description="Important for catalytic activity" evidence="5">
    <location>
        <position position="222"/>
    </location>
</feature>
<dbReference type="GO" id="GO:0005829">
    <property type="term" value="C:cytosol"/>
    <property type="evidence" value="ECO:0007669"/>
    <property type="project" value="TreeGrafter"/>
</dbReference>
<feature type="binding site" evidence="5">
    <location>
        <position position="198"/>
    </location>
    <ligand>
        <name>Zn(2+)</name>
        <dbReference type="ChEBI" id="CHEBI:29105"/>
        <note>catalytic</note>
    </ligand>
</feature>
<gene>
    <name evidence="7" type="ORF">ING2E5A_0108</name>
</gene>
<reference evidence="7 8" key="1">
    <citation type="submission" date="2016-08" db="EMBL/GenBank/DDBJ databases">
        <authorList>
            <person name="Seilhamer J.J."/>
        </authorList>
    </citation>
    <scope>NUCLEOTIDE SEQUENCE [LARGE SCALE GENOMIC DNA]</scope>
    <source>
        <strain evidence="7">ING2-E5A</strain>
    </source>
</reference>
<comment type="cofactor">
    <cofactor evidence="5">
        <name>Zn(2+)</name>
        <dbReference type="ChEBI" id="CHEBI:29105"/>
    </cofactor>
    <text evidence="5">Binds 1 zinc ion per subunit.</text>
</comment>
<dbReference type="GO" id="GO:0000034">
    <property type="term" value="F:adenine deaminase activity"/>
    <property type="evidence" value="ECO:0007669"/>
    <property type="project" value="UniProtKB-UniRule"/>
</dbReference>
<dbReference type="KEGG" id="pmuc:ING2E5A_0108"/>
<dbReference type="Gene3D" id="3.20.20.140">
    <property type="entry name" value="Metal-dependent hydrolases"/>
    <property type="match status" value="1"/>
</dbReference>
<feature type="active site" description="Proton donor" evidence="5">
    <location>
        <position position="201"/>
    </location>
</feature>
<feature type="binding site" evidence="5">
    <location>
        <position position="280"/>
    </location>
    <ligand>
        <name>substrate</name>
    </ligand>
</feature>
<dbReference type="GO" id="GO:0006146">
    <property type="term" value="P:adenine catabolic process"/>
    <property type="evidence" value="ECO:0007669"/>
    <property type="project" value="UniProtKB-UniRule"/>
</dbReference>
<dbReference type="AlphaFoldDB" id="A0A1G4G345"/>
<dbReference type="RefSeq" id="WP_071135722.1">
    <property type="nucleotide sequence ID" value="NZ_DUQN01000066.1"/>
</dbReference>
<comment type="function">
    <text evidence="5">Catalyzes the hydrolytic deamination of adenine to hypoxanthine. Plays an important role in the purine salvage pathway and in nitrogen catabolism.</text>
</comment>
<dbReference type="GO" id="GO:0043103">
    <property type="term" value="P:hypoxanthine salvage"/>
    <property type="evidence" value="ECO:0007669"/>
    <property type="project" value="UniProtKB-UniRule"/>
</dbReference>
<evidence type="ECO:0000259" key="6">
    <source>
        <dbReference type="Pfam" id="PF00962"/>
    </source>
</evidence>
<evidence type="ECO:0000313" key="8">
    <source>
        <dbReference type="Proteomes" id="UP000178485"/>
    </source>
</evidence>
<dbReference type="CDD" id="cd01320">
    <property type="entry name" value="ADA"/>
    <property type="match status" value="1"/>
</dbReference>
<keyword evidence="8" id="KW-1185">Reference proteome</keyword>
<evidence type="ECO:0000256" key="4">
    <source>
        <dbReference type="ARBA" id="ARBA00023080"/>
    </source>
</evidence>
<dbReference type="Proteomes" id="UP000178485">
    <property type="component" value="Chromosome i"/>
</dbReference>
<dbReference type="Pfam" id="PF00962">
    <property type="entry name" value="A_deaminase"/>
    <property type="match status" value="1"/>
</dbReference>
<keyword evidence="1 5" id="KW-0479">Metal-binding</keyword>
<dbReference type="InterPro" id="IPR006330">
    <property type="entry name" value="Ado/ade_deaminase"/>
</dbReference>
<feature type="domain" description="Adenosine deaminase" evidence="6">
    <location>
        <begin position="13"/>
        <end position="332"/>
    </location>
</feature>
<comment type="similarity">
    <text evidence="5">Belongs to the metallo-dependent hydrolases superfamily. Adenosine and AMP deaminases family. Adenine deaminase type 2 subfamily.</text>
</comment>
<dbReference type="PANTHER" id="PTHR43114">
    <property type="entry name" value="ADENINE DEAMINASE"/>
    <property type="match status" value="1"/>
</dbReference>
<dbReference type="PANTHER" id="PTHR43114:SF6">
    <property type="entry name" value="ADENINE DEAMINASE"/>
    <property type="match status" value="1"/>
</dbReference>
<dbReference type="InterPro" id="IPR001365">
    <property type="entry name" value="A_deaminase_dom"/>
</dbReference>
<dbReference type="SUPFAM" id="SSF51556">
    <property type="entry name" value="Metallo-dependent hydrolases"/>
    <property type="match status" value="1"/>
</dbReference>
<keyword evidence="4 5" id="KW-0546">Nucleotide metabolism</keyword>
<dbReference type="InterPro" id="IPR032466">
    <property type="entry name" value="Metal_Hydrolase"/>
</dbReference>
<keyword evidence="3 5" id="KW-0862">Zinc</keyword>
<feature type="binding site" evidence="5">
    <location>
        <position position="279"/>
    </location>
    <ligand>
        <name>Zn(2+)</name>
        <dbReference type="ChEBI" id="CHEBI:29105"/>
        <note>catalytic</note>
    </ligand>
</feature>
<accession>A0A1G4G345</accession>
<dbReference type="STRING" id="1642646.ING2E5A_0108"/>
<dbReference type="InterPro" id="IPR028892">
    <property type="entry name" value="ADE"/>
</dbReference>